<dbReference type="PANTHER" id="PTHR34406:SF1">
    <property type="entry name" value="PROTEIN YCEI"/>
    <property type="match status" value="1"/>
</dbReference>
<organism evidence="3 4">
    <name type="scientific">Corynebacterium uropygiale</name>
    <dbReference type="NCBI Taxonomy" id="1775911"/>
    <lineage>
        <taxon>Bacteria</taxon>
        <taxon>Bacillati</taxon>
        <taxon>Actinomycetota</taxon>
        <taxon>Actinomycetes</taxon>
        <taxon>Mycobacteriales</taxon>
        <taxon>Corynebacteriaceae</taxon>
        <taxon>Corynebacterium</taxon>
    </lineage>
</organism>
<name>A0A9X1QP03_9CORY</name>
<dbReference type="Gene3D" id="2.40.128.110">
    <property type="entry name" value="Lipid/polyisoprenoid-binding, YceI-like"/>
    <property type="match status" value="1"/>
</dbReference>
<gene>
    <name evidence="3" type="ORF">L1O03_05680</name>
</gene>
<reference evidence="3" key="1">
    <citation type="submission" date="2022-01" db="EMBL/GenBank/DDBJ databases">
        <title>Corynebacterium sp. nov isolated from isolated from the feces of the greater white-fronted geese (Anser albifrons) at Poyang Lake, PR China.</title>
        <authorList>
            <person name="Liu Q."/>
        </authorList>
    </citation>
    <scope>NUCLEOTIDE SEQUENCE</scope>
    <source>
        <strain evidence="3">JCM 32435</strain>
    </source>
</reference>
<proteinExistence type="inferred from homology"/>
<keyword evidence="4" id="KW-1185">Reference proteome</keyword>
<evidence type="ECO:0000313" key="4">
    <source>
        <dbReference type="Proteomes" id="UP001139336"/>
    </source>
</evidence>
<dbReference type="PANTHER" id="PTHR34406">
    <property type="entry name" value="PROTEIN YCEI"/>
    <property type="match status" value="1"/>
</dbReference>
<comment type="similarity">
    <text evidence="1">Belongs to the UPF0312 family.</text>
</comment>
<dbReference type="Proteomes" id="UP001139336">
    <property type="component" value="Unassembled WGS sequence"/>
</dbReference>
<protein>
    <submittedName>
        <fullName evidence="3">YceI family protein</fullName>
    </submittedName>
</protein>
<accession>A0A9X1QP03</accession>
<sequence>MAAQPRQTRKFQRNNKVVALFVALIVILAVAGVAPMIVSAIMGPGTRTEMLNADGAKPASTDVTGHWTVGKGSRPNTSAVGFTFEEILPSGHKLTSGTTHDVSGFVDIEGTTLQRGEVTVQMGNISTDEQKRDINVRRKLLFTDQYPESHFTLTKPVDVSQVPGNGTPGTLTLTGTLTIMGQSHEITQEFQALRDDDRLVVSADVPIAREDYGVKTPDFIAAKVAPKGLLNIRLSFDKSEG</sequence>
<dbReference type="SMART" id="SM00867">
    <property type="entry name" value="YceI"/>
    <property type="match status" value="1"/>
</dbReference>
<evidence type="ECO:0000259" key="2">
    <source>
        <dbReference type="SMART" id="SM00867"/>
    </source>
</evidence>
<dbReference type="AlphaFoldDB" id="A0A9X1QP03"/>
<dbReference type="SUPFAM" id="SSF101874">
    <property type="entry name" value="YceI-like"/>
    <property type="match status" value="1"/>
</dbReference>
<evidence type="ECO:0000313" key="3">
    <source>
        <dbReference type="EMBL" id="MCF4006669.1"/>
    </source>
</evidence>
<dbReference type="EMBL" id="JAKGSI010000002">
    <property type="protein sequence ID" value="MCF4006669.1"/>
    <property type="molecule type" value="Genomic_DNA"/>
</dbReference>
<comment type="caution">
    <text evidence="3">The sequence shown here is derived from an EMBL/GenBank/DDBJ whole genome shotgun (WGS) entry which is preliminary data.</text>
</comment>
<dbReference type="InterPro" id="IPR036761">
    <property type="entry name" value="TTHA0802/YceI-like_sf"/>
</dbReference>
<feature type="domain" description="Lipid/polyisoprenoid-binding YceI-like" evidence="2">
    <location>
        <begin position="66"/>
        <end position="237"/>
    </location>
</feature>
<dbReference type="Pfam" id="PF04264">
    <property type="entry name" value="YceI"/>
    <property type="match status" value="1"/>
</dbReference>
<evidence type="ECO:0000256" key="1">
    <source>
        <dbReference type="ARBA" id="ARBA00008812"/>
    </source>
</evidence>
<dbReference type="RefSeq" id="WP_236118453.1">
    <property type="nucleotide sequence ID" value="NZ_JAKGSI010000002.1"/>
</dbReference>
<dbReference type="InterPro" id="IPR007372">
    <property type="entry name" value="Lipid/polyisoprenoid-bd_YceI"/>
</dbReference>